<organism evidence="3 4">
    <name type="scientific">Multifurca ochricompacta</name>
    <dbReference type="NCBI Taxonomy" id="376703"/>
    <lineage>
        <taxon>Eukaryota</taxon>
        <taxon>Fungi</taxon>
        <taxon>Dikarya</taxon>
        <taxon>Basidiomycota</taxon>
        <taxon>Agaricomycotina</taxon>
        <taxon>Agaricomycetes</taxon>
        <taxon>Russulales</taxon>
        <taxon>Russulaceae</taxon>
        <taxon>Multifurca</taxon>
    </lineage>
</organism>
<feature type="compositionally biased region" description="Low complexity" evidence="1">
    <location>
        <begin position="126"/>
        <end position="160"/>
    </location>
</feature>
<reference evidence="3" key="1">
    <citation type="journal article" date="2022" name="New Phytol.">
        <title>Evolutionary transition to the ectomycorrhizal habit in the genomes of a hyperdiverse lineage of mushroom-forming fungi.</title>
        <authorList>
            <person name="Looney B."/>
            <person name="Miyauchi S."/>
            <person name="Morin E."/>
            <person name="Drula E."/>
            <person name="Courty P.E."/>
            <person name="Kohler A."/>
            <person name="Kuo A."/>
            <person name="LaButti K."/>
            <person name="Pangilinan J."/>
            <person name="Lipzen A."/>
            <person name="Riley R."/>
            <person name="Andreopoulos W."/>
            <person name="He G."/>
            <person name="Johnson J."/>
            <person name="Nolan M."/>
            <person name="Tritt A."/>
            <person name="Barry K.W."/>
            <person name="Grigoriev I.V."/>
            <person name="Nagy L.G."/>
            <person name="Hibbett D."/>
            <person name="Henrissat B."/>
            <person name="Matheny P.B."/>
            <person name="Labbe J."/>
            <person name="Martin F.M."/>
        </authorList>
    </citation>
    <scope>NUCLEOTIDE SEQUENCE</scope>
    <source>
        <strain evidence="3">BPL690</strain>
    </source>
</reference>
<dbReference type="AlphaFoldDB" id="A0AAD4M1K3"/>
<evidence type="ECO:0000256" key="1">
    <source>
        <dbReference type="SAM" id="MobiDB-lite"/>
    </source>
</evidence>
<keyword evidence="2" id="KW-0472">Membrane</keyword>
<dbReference type="Proteomes" id="UP001203297">
    <property type="component" value="Unassembled WGS sequence"/>
</dbReference>
<dbReference type="EMBL" id="WTXG01000027">
    <property type="protein sequence ID" value="KAI0298733.1"/>
    <property type="molecule type" value="Genomic_DNA"/>
</dbReference>
<feature type="region of interest" description="Disordered" evidence="1">
    <location>
        <begin position="124"/>
        <end position="170"/>
    </location>
</feature>
<name>A0AAD4M1K3_9AGAM</name>
<accession>A0AAD4M1K3</accession>
<feature type="transmembrane region" description="Helical" evidence="2">
    <location>
        <begin position="39"/>
        <end position="60"/>
    </location>
</feature>
<proteinExistence type="predicted"/>
<evidence type="ECO:0000256" key="2">
    <source>
        <dbReference type="SAM" id="Phobius"/>
    </source>
</evidence>
<evidence type="ECO:0000313" key="4">
    <source>
        <dbReference type="Proteomes" id="UP001203297"/>
    </source>
</evidence>
<gene>
    <name evidence="3" type="ORF">B0F90DRAFT_689280</name>
</gene>
<keyword evidence="2" id="KW-1133">Transmembrane helix</keyword>
<sequence length="212" mass="22671">MQPAKDADHLTIYSDATYPVGPNTAGEISYVHVAPLSPLAITIIVVACLAVITFLGCYVYPLIRRYQRARVATRHIKRPILGSIRSFLGLRPQTPPPITPQLFARYGGLGMRIARPPPALSRFREPSLSPSLSPSLWSSPSSSSSSSSSASSSSSSSPSPMEKLPKYSPSANPEVIIAPISTNILGQAVESRTTPKKGGGHFDGTPEMRKSE</sequence>
<protein>
    <submittedName>
        <fullName evidence="3">Uncharacterized protein</fullName>
    </submittedName>
</protein>
<keyword evidence="4" id="KW-1185">Reference proteome</keyword>
<feature type="region of interest" description="Disordered" evidence="1">
    <location>
        <begin position="184"/>
        <end position="212"/>
    </location>
</feature>
<comment type="caution">
    <text evidence="3">The sequence shown here is derived from an EMBL/GenBank/DDBJ whole genome shotgun (WGS) entry which is preliminary data.</text>
</comment>
<evidence type="ECO:0000313" key="3">
    <source>
        <dbReference type="EMBL" id="KAI0298733.1"/>
    </source>
</evidence>
<keyword evidence="2" id="KW-0812">Transmembrane</keyword>